<evidence type="ECO:0000313" key="2">
    <source>
        <dbReference type="EMBL" id="TWT62925.1"/>
    </source>
</evidence>
<feature type="signal peptide" evidence="1">
    <location>
        <begin position="1"/>
        <end position="24"/>
    </location>
</feature>
<organism evidence="2 3">
    <name type="scientific">Rubinisphaera italica</name>
    <dbReference type="NCBI Taxonomy" id="2527969"/>
    <lineage>
        <taxon>Bacteria</taxon>
        <taxon>Pseudomonadati</taxon>
        <taxon>Planctomycetota</taxon>
        <taxon>Planctomycetia</taxon>
        <taxon>Planctomycetales</taxon>
        <taxon>Planctomycetaceae</taxon>
        <taxon>Rubinisphaera</taxon>
    </lineage>
</organism>
<name>A0A5C5XLA3_9PLAN</name>
<dbReference type="Gene3D" id="3.40.1000.10">
    <property type="entry name" value="Mog1/PsbP, alpha/beta/alpha sandwich"/>
    <property type="match status" value="1"/>
</dbReference>
<keyword evidence="1" id="KW-0732">Signal</keyword>
<accession>A0A5C5XLA3</accession>
<dbReference type="RefSeq" id="WP_146504728.1">
    <property type="nucleotide sequence ID" value="NZ_SJPG01000001.1"/>
</dbReference>
<dbReference type="Proteomes" id="UP000316095">
    <property type="component" value="Unassembled WGS sequence"/>
</dbReference>
<evidence type="ECO:0008006" key="4">
    <source>
        <dbReference type="Google" id="ProtNLM"/>
    </source>
</evidence>
<sequence length="200" mass="22803" precursor="true">MQRLSSSLLIFSLMLVGLANTAFCEDYRDKSGFSFTHPTGWLPINGSLKSELIDGGITDTAKDYLKKQSFDFEKIKVLLIRNGQDDFLENVNVVVIDSKLPATQEFADLIVKILPQQYKQMGMKVDNFKSKIQTFGSNKGVIVDQRMNPSETVPNTLKQRQFYMASQNEDKSYIITYTATPETFRDHVKTYEEILKSFAD</sequence>
<keyword evidence="3" id="KW-1185">Reference proteome</keyword>
<dbReference type="EMBL" id="SJPG01000001">
    <property type="protein sequence ID" value="TWT62925.1"/>
    <property type="molecule type" value="Genomic_DNA"/>
</dbReference>
<gene>
    <name evidence="2" type="ORF">Pan54_36760</name>
</gene>
<reference evidence="2 3" key="1">
    <citation type="submission" date="2019-02" db="EMBL/GenBank/DDBJ databases">
        <title>Deep-cultivation of Planctomycetes and their phenomic and genomic characterization uncovers novel biology.</title>
        <authorList>
            <person name="Wiegand S."/>
            <person name="Jogler M."/>
            <person name="Boedeker C."/>
            <person name="Pinto D."/>
            <person name="Vollmers J."/>
            <person name="Rivas-Marin E."/>
            <person name="Kohn T."/>
            <person name="Peeters S.H."/>
            <person name="Heuer A."/>
            <person name="Rast P."/>
            <person name="Oberbeckmann S."/>
            <person name="Bunk B."/>
            <person name="Jeske O."/>
            <person name="Meyerdierks A."/>
            <person name="Storesund J.E."/>
            <person name="Kallscheuer N."/>
            <person name="Luecker S."/>
            <person name="Lage O.M."/>
            <person name="Pohl T."/>
            <person name="Merkel B.J."/>
            <person name="Hornburger P."/>
            <person name="Mueller R.-W."/>
            <person name="Bruemmer F."/>
            <person name="Labrenz M."/>
            <person name="Spormann A.M."/>
            <person name="Op Den Camp H."/>
            <person name="Overmann J."/>
            <person name="Amann R."/>
            <person name="Jetten M.S.M."/>
            <person name="Mascher T."/>
            <person name="Medema M.H."/>
            <person name="Devos D.P."/>
            <person name="Kaster A.-K."/>
            <person name="Ovreas L."/>
            <person name="Rohde M."/>
            <person name="Galperin M.Y."/>
            <person name="Jogler C."/>
        </authorList>
    </citation>
    <scope>NUCLEOTIDE SEQUENCE [LARGE SCALE GENOMIC DNA]</scope>
    <source>
        <strain evidence="2 3">Pan54</strain>
    </source>
</reference>
<protein>
    <recommendedName>
        <fullName evidence="4">PsbP C-terminal domain-containing protein</fullName>
    </recommendedName>
</protein>
<comment type="caution">
    <text evidence="2">The sequence shown here is derived from an EMBL/GenBank/DDBJ whole genome shotgun (WGS) entry which is preliminary data.</text>
</comment>
<feature type="chain" id="PRO_5022669536" description="PsbP C-terminal domain-containing protein" evidence="1">
    <location>
        <begin position="25"/>
        <end position="200"/>
    </location>
</feature>
<dbReference type="AlphaFoldDB" id="A0A5C5XLA3"/>
<proteinExistence type="predicted"/>
<evidence type="ECO:0000313" key="3">
    <source>
        <dbReference type="Proteomes" id="UP000316095"/>
    </source>
</evidence>
<dbReference type="OrthoDB" id="9959831at2"/>
<evidence type="ECO:0000256" key="1">
    <source>
        <dbReference type="SAM" id="SignalP"/>
    </source>
</evidence>